<protein>
    <recommendedName>
        <fullName evidence="1">DUF6589 domain-containing protein</fullName>
    </recommendedName>
</protein>
<keyword evidence="3" id="KW-1185">Reference proteome</keyword>
<accession>A0A7D9HBC9</accession>
<dbReference type="Pfam" id="PF20231">
    <property type="entry name" value="DUF6589"/>
    <property type="match status" value="1"/>
</dbReference>
<proteinExistence type="predicted"/>
<reference evidence="2" key="1">
    <citation type="submission" date="2020-04" db="EMBL/GenBank/DDBJ databases">
        <authorList>
            <person name="Alioto T."/>
            <person name="Alioto T."/>
            <person name="Gomez Garrido J."/>
        </authorList>
    </citation>
    <scope>NUCLEOTIDE SEQUENCE</scope>
    <source>
        <strain evidence="2">A484AB</strain>
    </source>
</reference>
<dbReference type="AlphaFoldDB" id="A0A7D9HBC9"/>
<dbReference type="EMBL" id="CACRXK020000096">
    <property type="protein sequence ID" value="CAB3978210.1"/>
    <property type="molecule type" value="Genomic_DNA"/>
</dbReference>
<gene>
    <name evidence="2" type="ORF">PACLA_8A010332</name>
</gene>
<evidence type="ECO:0000259" key="1">
    <source>
        <dbReference type="Pfam" id="PF20231"/>
    </source>
</evidence>
<name>A0A7D9HBC9_PARCT</name>
<organism evidence="2 3">
    <name type="scientific">Paramuricea clavata</name>
    <name type="common">Red gorgonian</name>
    <name type="synonym">Violescent sea-whip</name>
    <dbReference type="NCBI Taxonomy" id="317549"/>
    <lineage>
        <taxon>Eukaryota</taxon>
        <taxon>Metazoa</taxon>
        <taxon>Cnidaria</taxon>
        <taxon>Anthozoa</taxon>
        <taxon>Octocorallia</taxon>
        <taxon>Malacalcyonacea</taxon>
        <taxon>Plexauridae</taxon>
        <taxon>Paramuricea</taxon>
    </lineage>
</organism>
<dbReference type="InterPro" id="IPR046496">
    <property type="entry name" value="DUF6589"/>
</dbReference>
<evidence type="ECO:0000313" key="3">
    <source>
        <dbReference type="Proteomes" id="UP001152795"/>
    </source>
</evidence>
<dbReference type="Proteomes" id="UP001152795">
    <property type="component" value="Unassembled WGS sequence"/>
</dbReference>
<sequence>MRHYKYLMLLCKADGSHSTKYALECLHQLLLVNGVMSKKDAEVFIWNRSVNNHGGMGMNIPLDLEVEHSNNYVKQGIRNLGANVTESAVTRISRAEKAVRGVINKVDRGLHCAVSSGKHSERSQKSDLEMILKNLQERNIFETEERHYGHFPNFQRDPILSLDMSQMYKWIEDHKNKFASGLKAR</sequence>
<comment type="caution">
    <text evidence="2">The sequence shown here is derived from an EMBL/GenBank/DDBJ whole genome shotgun (WGS) entry which is preliminary data.</text>
</comment>
<dbReference type="OrthoDB" id="5980904at2759"/>
<feature type="domain" description="DUF6589" evidence="1">
    <location>
        <begin position="6"/>
        <end position="119"/>
    </location>
</feature>
<evidence type="ECO:0000313" key="2">
    <source>
        <dbReference type="EMBL" id="CAB3978210.1"/>
    </source>
</evidence>